<dbReference type="PANTHER" id="PTHR42841">
    <property type="entry name" value="AMINE OXIDASE"/>
    <property type="match status" value="1"/>
</dbReference>
<gene>
    <name evidence="2" type="ORF">ASEP1449_LOCUS9773</name>
</gene>
<dbReference type="Gene3D" id="3.90.660.20">
    <property type="entry name" value="Protoporphyrinogen oxidase, mitochondrial, domain 2"/>
    <property type="match status" value="1"/>
</dbReference>
<accession>A0A7S2XNC8</accession>
<dbReference type="SUPFAM" id="SSF51905">
    <property type="entry name" value="FAD/NAD(P)-binding domain"/>
    <property type="match status" value="1"/>
</dbReference>
<protein>
    <recommendedName>
        <fullName evidence="1">Amine oxidase domain-containing protein</fullName>
    </recommendedName>
</protein>
<dbReference type="Pfam" id="PF01593">
    <property type="entry name" value="Amino_oxidase"/>
    <property type="match status" value="1"/>
</dbReference>
<evidence type="ECO:0000313" key="2">
    <source>
        <dbReference type="EMBL" id="CAD9817941.1"/>
    </source>
</evidence>
<dbReference type="Gene3D" id="1.10.3110.10">
    <property type="entry name" value="protoporphyrinogen ix oxidase, domain 3"/>
    <property type="match status" value="1"/>
</dbReference>
<evidence type="ECO:0000259" key="1">
    <source>
        <dbReference type="Pfam" id="PF01593"/>
    </source>
</evidence>
<dbReference type="EMBL" id="HBHQ01014640">
    <property type="protein sequence ID" value="CAD9817941.1"/>
    <property type="molecule type" value="Transcribed_RNA"/>
</dbReference>
<organism evidence="2">
    <name type="scientific">Attheya septentrionalis</name>
    <dbReference type="NCBI Taxonomy" id="420275"/>
    <lineage>
        <taxon>Eukaryota</taxon>
        <taxon>Sar</taxon>
        <taxon>Stramenopiles</taxon>
        <taxon>Ochrophyta</taxon>
        <taxon>Bacillariophyta</taxon>
        <taxon>Coscinodiscophyceae</taxon>
        <taxon>Chaetocerotophycidae</taxon>
        <taxon>Chaetocerotales</taxon>
        <taxon>Attheyaceae</taxon>
        <taxon>Attheya</taxon>
    </lineage>
</organism>
<dbReference type="Gene3D" id="3.50.50.60">
    <property type="entry name" value="FAD/NAD(P)-binding domain"/>
    <property type="match status" value="1"/>
</dbReference>
<name>A0A7S2XNC8_9STRA</name>
<proteinExistence type="predicted"/>
<dbReference type="InterPro" id="IPR036188">
    <property type="entry name" value="FAD/NAD-bd_sf"/>
</dbReference>
<feature type="domain" description="Amine oxidase" evidence="1">
    <location>
        <begin position="123"/>
        <end position="578"/>
    </location>
</feature>
<dbReference type="InterPro" id="IPR002937">
    <property type="entry name" value="Amino_oxidase"/>
</dbReference>
<dbReference type="GO" id="GO:0016491">
    <property type="term" value="F:oxidoreductase activity"/>
    <property type="evidence" value="ECO:0007669"/>
    <property type="project" value="InterPro"/>
</dbReference>
<dbReference type="AlphaFoldDB" id="A0A7S2XNC8"/>
<sequence>MKGIFHRHPEMTAKRTTAKSQTPRASLVLGSLFLVAALSFPTANGFSNPSSRVSAFGVRDNAIPKHNTYSKRMGGTRSSGAEGLNMVGNFFQNIMNGINNDEGSSGLGGGGDDVSLCVIGGGVSGLTAAITAAEAAGGKNSDTKVVLLESSPTLGGRVQSDMTEDGYVLDRGFAVFIEEYPAAKALLDYNDLSLGKFLPGALVKTKNSDELARVADPLRQPADIFVALLAPVGTLVDKIKVISLLATVFSKSVNQLFEEKETDTLTCLKNRYGFSDKFIDEFFTPFLEGIYLAPLNEQSSRMFHFVFKMFSEGAATLPKGGMGAVTDQLMKRAKEAGVEIYTNQPVSKLTQQQTKGEKGENVFVIQSNKSTLRAKSVVVATDGVVAQTILSKIRGFESLGDLPVQPQRSVGCLYYGFDTEVPVKDPILILNGMGQDRNTVEFPMNNCCFPSNVNEGYAPEGKGLCSVTVLKTVMDQYYANGKSNMSSDNKLDKAVRNQLATWFPEQDTDISQNWVLKGIYNIPNAQPGQLDGPFPANVSGGRDCSTFREQTLPEGLFMCGDHMATATLNGALESGLNAGKKAAAKLLIEQ</sequence>
<reference evidence="2" key="1">
    <citation type="submission" date="2021-01" db="EMBL/GenBank/DDBJ databases">
        <authorList>
            <person name="Corre E."/>
            <person name="Pelletier E."/>
            <person name="Niang G."/>
            <person name="Scheremetjew M."/>
            <person name="Finn R."/>
            <person name="Kale V."/>
            <person name="Holt S."/>
            <person name="Cochrane G."/>
            <person name="Meng A."/>
            <person name="Brown T."/>
            <person name="Cohen L."/>
        </authorList>
    </citation>
    <scope>NUCLEOTIDE SEQUENCE</scope>
    <source>
        <strain evidence="2">CCMP2084</strain>
    </source>
</reference>